<name>A0ABU3V1D8_9ACTN</name>
<evidence type="ECO:0008006" key="5">
    <source>
        <dbReference type="Google" id="ProtNLM"/>
    </source>
</evidence>
<reference evidence="3 4" key="1">
    <citation type="submission" date="2023-02" db="EMBL/GenBank/DDBJ databases">
        <authorList>
            <person name="Maleckis M."/>
        </authorList>
    </citation>
    <scope>NUCLEOTIDE SEQUENCE [LARGE SCALE GENOMIC DNA]</scope>
    <source>
        <strain evidence="3 4">P8-A2</strain>
    </source>
</reference>
<evidence type="ECO:0000256" key="2">
    <source>
        <dbReference type="SAM" id="Phobius"/>
    </source>
</evidence>
<feature type="transmembrane region" description="Helical" evidence="2">
    <location>
        <begin position="41"/>
        <end position="63"/>
    </location>
</feature>
<feature type="region of interest" description="Disordered" evidence="1">
    <location>
        <begin position="1"/>
        <end position="36"/>
    </location>
</feature>
<keyword evidence="4" id="KW-1185">Reference proteome</keyword>
<comment type="caution">
    <text evidence="3">The sequence shown here is derived from an EMBL/GenBank/DDBJ whole genome shotgun (WGS) entry which is preliminary data.</text>
</comment>
<dbReference type="RefSeq" id="WP_266937440.1">
    <property type="nucleotide sequence ID" value="NZ_CP107955.1"/>
</dbReference>
<proteinExistence type="predicted"/>
<evidence type="ECO:0000256" key="1">
    <source>
        <dbReference type="SAM" id="MobiDB-lite"/>
    </source>
</evidence>
<sequence>MKTIASQAAKRHTPAGEAMTTAAPSTQPPQTPGSGGHNRGVLIAVIGAIAAIVAAAIAIIPALTNTSPGPDRPTSVPISPEKLRSATDVLFGDTFISLDATPPQPGQGDDLRASARGDGTFDLVAGTNARVAVLPPKKSHGAWHCEQLVAASGTAHVQVLPGMQLCVVTAGRRPVWVQIISLDSSGVHTHVDVWESV</sequence>
<evidence type="ECO:0000313" key="4">
    <source>
        <dbReference type="Proteomes" id="UP001257627"/>
    </source>
</evidence>
<dbReference type="Proteomes" id="UP001257627">
    <property type="component" value="Unassembled WGS sequence"/>
</dbReference>
<protein>
    <recommendedName>
        <fullName evidence="5">Serine/threonine protein kinase</fullName>
    </recommendedName>
</protein>
<organism evidence="3 4">
    <name type="scientific">Streptomyces mirabilis</name>
    <dbReference type="NCBI Taxonomy" id="68239"/>
    <lineage>
        <taxon>Bacteria</taxon>
        <taxon>Bacillati</taxon>
        <taxon>Actinomycetota</taxon>
        <taxon>Actinomycetes</taxon>
        <taxon>Kitasatosporales</taxon>
        <taxon>Streptomycetaceae</taxon>
        <taxon>Streptomyces</taxon>
    </lineage>
</organism>
<keyword evidence="2" id="KW-0812">Transmembrane</keyword>
<gene>
    <name evidence="3" type="ORF">PU648_48275</name>
</gene>
<dbReference type="EMBL" id="JARAKF010000001">
    <property type="protein sequence ID" value="MDU8999989.1"/>
    <property type="molecule type" value="Genomic_DNA"/>
</dbReference>
<keyword evidence="2" id="KW-0472">Membrane</keyword>
<evidence type="ECO:0000313" key="3">
    <source>
        <dbReference type="EMBL" id="MDU8999989.1"/>
    </source>
</evidence>
<accession>A0ABU3V1D8</accession>
<keyword evidence="2" id="KW-1133">Transmembrane helix</keyword>